<keyword evidence="2" id="KW-1185">Reference proteome</keyword>
<name>A0ABX1JGV5_9PSEU</name>
<dbReference type="Proteomes" id="UP000715441">
    <property type="component" value="Unassembled WGS sequence"/>
</dbReference>
<reference evidence="1 2" key="1">
    <citation type="submission" date="2020-04" db="EMBL/GenBank/DDBJ databases">
        <title>Novel species.</title>
        <authorList>
            <person name="Teo W.F.A."/>
            <person name="Lipun K."/>
            <person name="Srisuk N."/>
            <person name="Duangmal K."/>
        </authorList>
    </citation>
    <scope>NUCLEOTIDE SEQUENCE [LARGE SCALE GENOMIC DNA]</scope>
    <source>
        <strain evidence="1 2">K13G38</strain>
    </source>
</reference>
<organism evidence="1 2">
    <name type="scientific">Amycolatopsis acididurans</name>
    <dbReference type="NCBI Taxonomy" id="2724524"/>
    <lineage>
        <taxon>Bacteria</taxon>
        <taxon>Bacillati</taxon>
        <taxon>Actinomycetota</taxon>
        <taxon>Actinomycetes</taxon>
        <taxon>Pseudonocardiales</taxon>
        <taxon>Pseudonocardiaceae</taxon>
        <taxon>Amycolatopsis</taxon>
    </lineage>
</organism>
<comment type="caution">
    <text evidence="1">The sequence shown here is derived from an EMBL/GenBank/DDBJ whole genome shotgun (WGS) entry which is preliminary data.</text>
</comment>
<dbReference type="EMBL" id="JAAXLS010000075">
    <property type="protein sequence ID" value="NKQ59037.1"/>
    <property type="molecule type" value="Genomic_DNA"/>
</dbReference>
<gene>
    <name evidence="1" type="ORF">HFP15_39965</name>
</gene>
<sequence>MPGAVWGYFLPDHVHQATGMAAVQLQVSVDLAFALLCLEAEIQRVPVTDLAARVVSRTFHFEERP</sequence>
<proteinExistence type="predicted"/>
<dbReference type="RefSeq" id="WP_168523430.1">
    <property type="nucleotide sequence ID" value="NZ_JAAXLS010000075.1"/>
</dbReference>
<protein>
    <submittedName>
        <fullName evidence="1">ANTAR domain-containing protein</fullName>
    </submittedName>
</protein>
<evidence type="ECO:0000313" key="1">
    <source>
        <dbReference type="EMBL" id="NKQ59037.1"/>
    </source>
</evidence>
<evidence type="ECO:0000313" key="2">
    <source>
        <dbReference type="Proteomes" id="UP000715441"/>
    </source>
</evidence>
<accession>A0ABX1JGV5</accession>